<protein>
    <recommendedName>
        <fullName evidence="1">Acylphosphatase-like domain-containing protein</fullName>
    </recommendedName>
</protein>
<dbReference type="PANTHER" id="PTHR47268">
    <property type="entry name" value="ACYLPHOSPHATASE"/>
    <property type="match status" value="1"/>
</dbReference>
<dbReference type="GO" id="GO:0003998">
    <property type="term" value="F:acylphosphatase activity"/>
    <property type="evidence" value="ECO:0007669"/>
    <property type="project" value="InterPro"/>
</dbReference>
<gene>
    <name evidence="2" type="ORF">S01H4_65244</name>
</gene>
<dbReference type="Pfam" id="PF00708">
    <property type="entry name" value="Acylphosphatase"/>
    <property type="match status" value="1"/>
</dbReference>
<dbReference type="EMBL" id="BART01039848">
    <property type="protein sequence ID" value="GAH23927.1"/>
    <property type="molecule type" value="Genomic_DNA"/>
</dbReference>
<dbReference type="InterPro" id="IPR001792">
    <property type="entry name" value="Acylphosphatase-like_dom"/>
</dbReference>
<dbReference type="PROSITE" id="PS00151">
    <property type="entry name" value="ACYLPHOSPHATASE_2"/>
    <property type="match status" value="1"/>
</dbReference>
<sequence length="90" mass="10178">MDASDKHSLENREIYYRGRVQGIGFRFTVRMMAARFAVSGFVKNLVDGRVQLVVEGETAELQRFLDAISAEMGRYISDSKQQITPASGRF</sequence>
<dbReference type="InterPro" id="IPR036046">
    <property type="entry name" value="Acylphosphatase-like_dom_sf"/>
</dbReference>
<proteinExistence type="predicted"/>
<dbReference type="InterPro" id="IPR017968">
    <property type="entry name" value="Acylphosphatase_CS"/>
</dbReference>
<evidence type="ECO:0000313" key="2">
    <source>
        <dbReference type="EMBL" id="GAH23927.1"/>
    </source>
</evidence>
<accession>X1DUR3</accession>
<evidence type="ECO:0000259" key="1">
    <source>
        <dbReference type="PROSITE" id="PS51160"/>
    </source>
</evidence>
<dbReference type="InterPro" id="IPR020456">
    <property type="entry name" value="Acylphosphatase"/>
</dbReference>
<dbReference type="AlphaFoldDB" id="X1DUR3"/>
<dbReference type="SUPFAM" id="SSF54975">
    <property type="entry name" value="Acylphosphatase/BLUF domain-like"/>
    <property type="match status" value="1"/>
</dbReference>
<feature type="domain" description="Acylphosphatase-like" evidence="1">
    <location>
        <begin position="11"/>
        <end position="90"/>
    </location>
</feature>
<reference evidence="2" key="1">
    <citation type="journal article" date="2014" name="Front. Microbiol.">
        <title>High frequency of phylogenetically diverse reductive dehalogenase-homologous genes in deep subseafloor sedimentary metagenomes.</title>
        <authorList>
            <person name="Kawai M."/>
            <person name="Futagami T."/>
            <person name="Toyoda A."/>
            <person name="Takaki Y."/>
            <person name="Nishi S."/>
            <person name="Hori S."/>
            <person name="Arai W."/>
            <person name="Tsubouchi T."/>
            <person name="Morono Y."/>
            <person name="Uchiyama I."/>
            <person name="Ito T."/>
            <person name="Fujiyama A."/>
            <person name="Inagaki F."/>
            <person name="Takami H."/>
        </authorList>
    </citation>
    <scope>NUCLEOTIDE SEQUENCE</scope>
    <source>
        <strain evidence="2">Expedition CK06-06</strain>
    </source>
</reference>
<comment type="caution">
    <text evidence="2">The sequence shown here is derived from an EMBL/GenBank/DDBJ whole genome shotgun (WGS) entry which is preliminary data.</text>
</comment>
<dbReference type="Gene3D" id="3.30.70.100">
    <property type="match status" value="1"/>
</dbReference>
<organism evidence="2">
    <name type="scientific">marine sediment metagenome</name>
    <dbReference type="NCBI Taxonomy" id="412755"/>
    <lineage>
        <taxon>unclassified sequences</taxon>
        <taxon>metagenomes</taxon>
        <taxon>ecological metagenomes</taxon>
    </lineage>
</organism>
<dbReference type="PROSITE" id="PS51160">
    <property type="entry name" value="ACYLPHOSPHATASE_3"/>
    <property type="match status" value="1"/>
</dbReference>
<dbReference type="PANTHER" id="PTHR47268:SF4">
    <property type="entry name" value="ACYLPHOSPHATASE"/>
    <property type="match status" value="1"/>
</dbReference>
<feature type="non-terminal residue" evidence="2">
    <location>
        <position position="90"/>
    </location>
</feature>
<name>X1DUR3_9ZZZZ</name>